<evidence type="ECO:0000256" key="2">
    <source>
        <dbReference type="ARBA" id="ARBA00022723"/>
    </source>
</evidence>
<dbReference type="InterPro" id="IPR051453">
    <property type="entry name" value="MBL_Glyoxalase_II"/>
</dbReference>
<dbReference type="PANTHER" id="PTHR46233">
    <property type="entry name" value="HYDROXYACYLGLUTATHIONE HYDROLASE GLOC"/>
    <property type="match status" value="1"/>
</dbReference>
<evidence type="ECO:0000259" key="5">
    <source>
        <dbReference type="SMART" id="SM00849"/>
    </source>
</evidence>
<dbReference type="HOGENOM" id="CLU_030571_5_4_9"/>
<dbReference type="STRING" id="1548.CSCA_4869"/>
<accession>A0A0E3M8V9</accession>
<dbReference type="GO" id="GO:0016787">
    <property type="term" value="F:hydrolase activity"/>
    <property type="evidence" value="ECO:0007669"/>
    <property type="project" value="UniProtKB-KW"/>
</dbReference>
<dbReference type="InterPro" id="IPR036866">
    <property type="entry name" value="RibonucZ/Hydroxyglut_hydro"/>
</dbReference>
<protein>
    <submittedName>
        <fullName evidence="6">Beta-lactamase domain protein</fullName>
    </submittedName>
</protein>
<name>A0A0E3M8V9_CLOSL</name>
<evidence type="ECO:0000256" key="4">
    <source>
        <dbReference type="ARBA" id="ARBA00022833"/>
    </source>
</evidence>
<dbReference type="AlphaFoldDB" id="A0A0E3M8V9"/>
<gene>
    <name evidence="6" type="ORF">CSCA_4869</name>
</gene>
<dbReference type="SUPFAM" id="SSF56281">
    <property type="entry name" value="Metallo-hydrolase/oxidoreductase"/>
    <property type="match status" value="1"/>
</dbReference>
<reference evidence="6 7" key="1">
    <citation type="journal article" date="2015" name="J. Biotechnol.">
        <title>Complete genome sequence of a malodorant-producing acetogen, Clostridium scatologenes ATCC 25775(T).</title>
        <authorList>
            <person name="Zhu Z."/>
            <person name="Guo T."/>
            <person name="Zheng H."/>
            <person name="Song T."/>
            <person name="Ouyang P."/>
            <person name="Xie J."/>
        </authorList>
    </citation>
    <scope>NUCLEOTIDE SEQUENCE [LARGE SCALE GENOMIC DNA]</scope>
    <source>
        <strain evidence="6 7">ATCC 25775</strain>
    </source>
</reference>
<keyword evidence="4" id="KW-0862">Zinc</keyword>
<keyword evidence="2" id="KW-0479">Metal-binding</keyword>
<feature type="domain" description="Metallo-beta-lactamase" evidence="5">
    <location>
        <begin position="14"/>
        <end position="185"/>
    </location>
</feature>
<dbReference type="EMBL" id="CP009933">
    <property type="protein sequence ID" value="AKA71994.1"/>
    <property type="molecule type" value="Genomic_DNA"/>
</dbReference>
<dbReference type="KEGG" id="csq:CSCA_4869"/>
<dbReference type="SMART" id="SM00849">
    <property type="entry name" value="Lactamase_B"/>
    <property type="match status" value="1"/>
</dbReference>
<sequence length="201" mass="22166">MSMKIKRIPAGVYAANCYIVIDEETKDCVVMDPGGDEEDLIKAIKKENVQVKYILLTHGHADHTGAALRLKKDFNAPLCINSEDYELISKGAFMYGDIVNNIDQYIKEGDIFKVGNMDIKCIHTPGHTPGGVCFLIEDSVFTGDTLFAGSIGRTDFQGGNFDAIIKSIKEKLMVLSDEIKVFPGHGPESTIGKERLHNPFL</sequence>
<dbReference type="CDD" id="cd06262">
    <property type="entry name" value="metallo-hydrolase-like_MBL-fold"/>
    <property type="match status" value="1"/>
</dbReference>
<organism evidence="6 7">
    <name type="scientific">Clostridium scatologenes</name>
    <dbReference type="NCBI Taxonomy" id="1548"/>
    <lineage>
        <taxon>Bacteria</taxon>
        <taxon>Bacillati</taxon>
        <taxon>Bacillota</taxon>
        <taxon>Clostridia</taxon>
        <taxon>Eubacteriales</taxon>
        <taxon>Clostridiaceae</taxon>
        <taxon>Clostridium</taxon>
    </lineage>
</organism>
<evidence type="ECO:0000313" key="6">
    <source>
        <dbReference type="EMBL" id="AKA71994.1"/>
    </source>
</evidence>
<dbReference type="Pfam" id="PF00753">
    <property type="entry name" value="Lactamase_B"/>
    <property type="match status" value="1"/>
</dbReference>
<dbReference type="InterPro" id="IPR001279">
    <property type="entry name" value="Metallo-B-lactamas"/>
</dbReference>
<keyword evidence="3" id="KW-0378">Hydrolase</keyword>
<dbReference type="Gene3D" id="3.60.15.10">
    <property type="entry name" value="Ribonuclease Z/Hydroxyacylglutathione hydrolase-like"/>
    <property type="match status" value="1"/>
</dbReference>
<evidence type="ECO:0000256" key="1">
    <source>
        <dbReference type="ARBA" id="ARBA00001947"/>
    </source>
</evidence>
<dbReference type="Proteomes" id="UP000033115">
    <property type="component" value="Chromosome"/>
</dbReference>
<dbReference type="PANTHER" id="PTHR46233:SF3">
    <property type="entry name" value="HYDROXYACYLGLUTATHIONE HYDROLASE GLOC"/>
    <property type="match status" value="1"/>
</dbReference>
<evidence type="ECO:0000313" key="7">
    <source>
        <dbReference type="Proteomes" id="UP000033115"/>
    </source>
</evidence>
<keyword evidence="7" id="KW-1185">Reference proteome</keyword>
<proteinExistence type="predicted"/>
<comment type="cofactor">
    <cofactor evidence="1">
        <name>Zn(2+)</name>
        <dbReference type="ChEBI" id="CHEBI:29105"/>
    </cofactor>
</comment>
<evidence type="ECO:0000256" key="3">
    <source>
        <dbReference type="ARBA" id="ARBA00022801"/>
    </source>
</evidence>
<dbReference type="GO" id="GO:0046872">
    <property type="term" value="F:metal ion binding"/>
    <property type="evidence" value="ECO:0007669"/>
    <property type="project" value="UniProtKB-KW"/>
</dbReference>